<dbReference type="RefSeq" id="WP_160826951.1">
    <property type="nucleotide sequence ID" value="NZ_JBHSXS010000009.1"/>
</dbReference>
<feature type="chain" id="PRO_5046753786" evidence="2">
    <location>
        <begin position="18"/>
        <end position="286"/>
    </location>
</feature>
<organism evidence="4 5">
    <name type="scientific">Actinomadura yumaensis</name>
    <dbReference type="NCBI Taxonomy" id="111807"/>
    <lineage>
        <taxon>Bacteria</taxon>
        <taxon>Bacillati</taxon>
        <taxon>Actinomycetota</taxon>
        <taxon>Actinomycetes</taxon>
        <taxon>Streptosporangiales</taxon>
        <taxon>Thermomonosporaceae</taxon>
        <taxon>Actinomadura</taxon>
    </lineage>
</organism>
<dbReference type="InterPro" id="IPR004352">
    <property type="entry name" value="GH114_TIM-barrel"/>
</dbReference>
<dbReference type="EMBL" id="JBHSXS010000009">
    <property type="protein sequence ID" value="MFC6881653.1"/>
    <property type="molecule type" value="Genomic_DNA"/>
</dbReference>
<dbReference type="Gene3D" id="3.20.20.70">
    <property type="entry name" value="Aldolase class I"/>
    <property type="match status" value="1"/>
</dbReference>
<dbReference type="InterPro" id="IPR017853">
    <property type="entry name" value="GH"/>
</dbReference>
<keyword evidence="2" id="KW-0732">Signal</keyword>
<dbReference type="Pfam" id="PF03537">
    <property type="entry name" value="Glyco_hydro_114"/>
    <property type="match status" value="1"/>
</dbReference>
<comment type="caution">
    <text evidence="4">The sequence shown here is derived from an EMBL/GenBank/DDBJ whole genome shotgun (WGS) entry which is preliminary data.</text>
</comment>
<name>A0ABW2CKK9_9ACTN</name>
<evidence type="ECO:0000313" key="4">
    <source>
        <dbReference type="EMBL" id="MFC6881653.1"/>
    </source>
</evidence>
<feature type="domain" description="Glycoside-hydrolase family GH114 TIM-barrel" evidence="3">
    <location>
        <begin position="62"/>
        <end position="278"/>
    </location>
</feature>
<sequence>MTRVARAVAAVCLVAMAAACGGSDGGSDDGSGGGPASRSPAAQAPSGARGAASWWRPKAGVSWQWQLSGKIDTSVPAAVYDVDLFETPAATVAELHRAGRKVICYTAIGTAENWRPDYGRFPKAALGKGVDGWPGERWVDIRRIDAVRPIWASRLDQCKSKGFDAVEPDWMDGYQKDTGFPLTSAQQLAFNRMLADEAHRRGLAVGLKNDLGQIPQLVGDMDFAVNEQCAQYGECERLTPFVRAGKPVFHAEYEIPPGRFCAESERLGLSSIRKAVELPAERQACP</sequence>
<evidence type="ECO:0000256" key="2">
    <source>
        <dbReference type="SAM" id="SignalP"/>
    </source>
</evidence>
<keyword evidence="5" id="KW-1185">Reference proteome</keyword>
<protein>
    <submittedName>
        <fullName evidence="4">Endo alpha-1,4 polygalactosaminidase</fullName>
    </submittedName>
</protein>
<gene>
    <name evidence="4" type="ORF">ACFQKB_17985</name>
</gene>
<dbReference type="InterPro" id="IPR013785">
    <property type="entry name" value="Aldolase_TIM"/>
</dbReference>
<feature type="compositionally biased region" description="Low complexity" evidence="1">
    <location>
        <begin position="36"/>
        <end position="50"/>
    </location>
</feature>
<dbReference type="PANTHER" id="PTHR35273">
    <property type="entry name" value="ALPHA-1,4 POLYGALACTOSAMINIDASE, PUTATIVE (AFU_ORTHOLOGUE AFUA_3G07890)-RELATED"/>
    <property type="match status" value="1"/>
</dbReference>
<proteinExistence type="predicted"/>
<dbReference type="PROSITE" id="PS51257">
    <property type="entry name" value="PROKAR_LIPOPROTEIN"/>
    <property type="match status" value="1"/>
</dbReference>
<evidence type="ECO:0000256" key="1">
    <source>
        <dbReference type="SAM" id="MobiDB-lite"/>
    </source>
</evidence>
<evidence type="ECO:0000259" key="3">
    <source>
        <dbReference type="Pfam" id="PF03537"/>
    </source>
</evidence>
<feature type="signal peptide" evidence="2">
    <location>
        <begin position="1"/>
        <end position="17"/>
    </location>
</feature>
<dbReference type="SUPFAM" id="SSF51445">
    <property type="entry name" value="(Trans)glycosidases"/>
    <property type="match status" value="1"/>
</dbReference>
<accession>A0ABW2CKK9</accession>
<feature type="compositionally biased region" description="Gly residues" evidence="1">
    <location>
        <begin position="24"/>
        <end position="35"/>
    </location>
</feature>
<reference evidence="5" key="1">
    <citation type="journal article" date="2019" name="Int. J. Syst. Evol. Microbiol.">
        <title>The Global Catalogue of Microorganisms (GCM) 10K type strain sequencing project: providing services to taxonomists for standard genome sequencing and annotation.</title>
        <authorList>
            <consortium name="The Broad Institute Genomics Platform"/>
            <consortium name="The Broad Institute Genome Sequencing Center for Infectious Disease"/>
            <person name="Wu L."/>
            <person name="Ma J."/>
        </authorList>
    </citation>
    <scope>NUCLEOTIDE SEQUENCE [LARGE SCALE GENOMIC DNA]</scope>
    <source>
        <strain evidence="5">JCM 3369</strain>
    </source>
</reference>
<dbReference type="PANTHER" id="PTHR35273:SF2">
    <property type="entry name" value="ALPHA-GALACTOSIDASE"/>
    <property type="match status" value="1"/>
</dbReference>
<dbReference type="Proteomes" id="UP001596380">
    <property type="component" value="Unassembled WGS sequence"/>
</dbReference>
<feature type="region of interest" description="Disordered" evidence="1">
    <location>
        <begin position="24"/>
        <end position="50"/>
    </location>
</feature>
<evidence type="ECO:0000313" key="5">
    <source>
        <dbReference type="Proteomes" id="UP001596380"/>
    </source>
</evidence>